<proteinExistence type="predicted"/>
<organism evidence="2 3">
    <name type="scientific">Elizabethkingia bruuniana</name>
    <dbReference type="NCBI Taxonomy" id="1756149"/>
    <lineage>
        <taxon>Bacteria</taxon>
        <taxon>Pseudomonadati</taxon>
        <taxon>Bacteroidota</taxon>
        <taxon>Flavobacteriia</taxon>
        <taxon>Flavobacteriales</taxon>
        <taxon>Weeksellaceae</taxon>
        <taxon>Elizabethkingia</taxon>
    </lineage>
</organism>
<dbReference type="InterPro" id="IPR001173">
    <property type="entry name" value="Glyco_trans_2-like"/>
</dbReference>
<accession>A0A7T7V157</accession>
<dbReference type="GeneID" id="93134405"/>
<dbReference type="AlphaFoldDB" id="A0A7T7V157"/>
<keyword evidence="2" id="KW-0808">Transferase</keyword>
<name>A0A7T7V157_9FLAO</name>
<sequence length="486" mass="56719">MTEANPNLRKAICLMVIGEKYEKLYNENKNVFEEYSQKCGAELILIKNPLDNGFKRPLLSQKLLIPDYCKDFDIVAFLDLDILISPKAPSIFNFLPENKDFGAVLDPRETNEFKKTWEHIPRILEETTEKYFTDRNFSIPIGTELQGSINGGVFIFRPNMVSKIFNDYYFSDHQQGDLNSFEEAPMAFLTQVNDIFQPLPSEFNVQIMYKYNGTVTKEDDRKQTGGIKRYFHSRIAKKRGWSIYPTNIYKELVSELYQKNYFIHFAGSYPIIKKDTKSKINLTYGVTVCNESIELKRLLILLIENIDAGDEILVLKDSSVESKEVEAVLHEFKNDIRLIYRPLNRDFATFKNSLITAAAKDYLFQIDADEEPKISLIKNLKRYLLDNKKVDVFNVPRINTVIGITPEHVKKWNWAVDSNNYINFPDYQQRIFKLNKGIVWKNKVHEHLSGFKKQNTLPIDTTDFCLLHEKIIAKQEQQNNFYETLV</sequence>
<evidence type="ECO:0000313" key="2">
    <source>
        <dbReference type="EMBL" id="QQN59960.1"/>
    </source>
</evidence>
<reference evidence="2 3" key="1">
    <citation type="submission" date="2020-12" db="EMBL/GenBank/DDBJ databases">
        <title>FDA dAtabase for Regulatory Grade micrObial Sequences (FDA-ARGOS): Supporting development and validation of Infectious Disease Dx tests.</title>
        <authorList>
            <person name="Kerrigan L."/>
            <person name="Long C."/>
            <person name="Tallon L."/>
            <person name="Sadzewicz L."/>
            <person name="Zhao X."/>
            <person name="Boylan J."/>
            <person name="Ott S."/>
            <person name="Bowen H."/>
            <person name="Vavikolanu K."/>
            <person name="Mehta A."/>
            <person name="Aluvathingal J."/>
            <person name="Nadendla S."/>
            <person name="Yan Y."/>
            <person name="Sichtig H."/>
        </authorList>
    </citation>
    <scope>NUCLEOTIDE SEQUENCE [LARGE SCALE GENOMIC DNA]</scope>
    <source>
        <strain evidence="2 3">FDAARGOS_1031</strain>
    </source>
</reference>
<dbReference type="Proteomes" id="UP000595426">
    <property type="component" value="Chromosome"/>
</dbReference>
<dbReference type="EMBL" id="CP067018">
    <property type="protein sequence ID" value="QQN59960.1"/>
    <property type="molecule type" value="Genomic_DNA"/>
</dbReference>
<evidence type="ECO:0000313" key="3">
    <source>
        <dbReference type="Proteomes" id="UP000595426"/>
    </source>
</evidence>
<protein>
    <submittedName>
        <fullName evidence="2">Glycosyltransferase</fullName>
    </submittedName>
</protein>
<dbReference type="SUPFAM" id="SSF53448">
    <property type="entry name" value="Nucleotide-diphospho-sugar transferases"/>
    <property type="match status" value="2"/>
</dbReference>
<gene>
    <name evidence="2" type="ORF">I6H88_05080</name>
</gene>
<keyword evidence="3" id="KW-1185">Reference proteome</keyword>
<dbReference type="Gene3D" id="3.90.550.10">
    <property type="entry name" value="Spore Coat Polysaccharide Biosynthesis Protein SpsA, Chain A"/>
    <property type="match status" value="2"/>
</dbReference>
<feature type="domain" description="Glycosyltransferase 2-like" evidence="1">
    <location>
        <begin position="286"/>
        <end position="431"/>
    </location>
</feature>
<dbReference type="OrthoDB" id="1450751at2"/>
<dbReference type="RefSeq" id="WP_078674694.1">
    <property type="nucleotide sequence ID" value="NZ_CBCSDR010000004.1"/>
</dbReference>
<dbReference type="GO" id="GO:0016740">
    <property type="term" value="F:transferase activity"/>
    <property type="evidence" value="ECO:0007669"/>
    <property type="project" value="UniProtKB-KW"/>
</dbReference>
<dbReference type="Pfam" id="PF00535">
    <property type="entry name" value="Glycos_transf_2"/>
    <property type="match status" value="1"/>
</dbReference>
<dbReference type="InterPro" id="IPR029044">
    <property type="entry name" value="Nucleotide-diphossugar_trans"/>
</dbReference>
<evidence type="ECO:0000259" key="1">
    <source>
        <dbReference type="Pfam" id="PF00535"/>
    </source>
</evidence>